<dbReference type="SUPFAM" id="SSF54236">
    <property type="entry name" value="Ubiquitin-like"/>
    <property type="match status" value="1"/>
</dbReference>
<dbReference type="PROSITE" id="PS50053">
    <property type="entry name" value="UBIQUITIN_2"/>
    <property type="match status" value="1"/>
</dbReference>
<dbReference type="InterPro" id="IPR019956">
    <property type="entry name" value="Ubiquitin_dom"/>
</dbReference>
<feature type="compositionally biased region" description="Acidic residues" evidence="6">
    <location>
        <begin position="475"/>
        <end position="486"/>
    </location>
</feature>
<feature type="region of interest" description="Disordered" evidence="6">
    <location>
        <begin position="475"/>
        <end position="494"/>
    </location>
</feature>
<feature type="domain" description="AN1-type" evidence="8">
    <location>
        <begin position="880"/>
        <end position="927"/>
    </location>
</feature>
<evidence type="ECO:0008006" key="11">
    <source>
        <dbReference type="Google" id="ProtNLM"/>
    </source>
</evidence>
<keyword evidence="2 4" id="KW-0863">Zinc-finger</keyword>
<dbReference type="WBParaSite" id="TREG1_11860.1">
    <property type="protein sequence ID" value="TREG1_11860.1"/>
    <property type="gene ID" value="TREG1_11860"/>
</dbReference>
<evidence type="ECO:0000256" key="5">
    <source>
        <dbReference type="SAM" id="Coils"/>
    </source>
</evidence>
<dbReference type="SMART" id="SM00213">
    <property type="entry name" value="UBQ"/>
    <property type="match status" value="1"/>
</dbReference>
<feature type="compositionally biased region" description="Polar residues" evidence="6">
    <location>
        <begin position="212"/>
        <end position="227"/>
    </location>
</feature>
<dbReference type="InterPro" id="IPR035896">
    <property type="entry name" value="AN1-like_Znf"/>
</dbReference>
<reference evidence="10" key="2">
    <citation type="submission" date="2023-11" db="UniProtKB">
        <authorList>
            <consortium name="WormBaseParasite"/>
        </authorList>
    </citation>
    <scope>IDENTIFICATION</scope>
</reference>
<dbReference type="Proteomes" id="UP000050795">
    <property type="component" value="Unassembled WGS sequence"/>
</dbReference>
<evidence type="ECO:0000259" key="7">
    <source>
        <dbReference type="PROSITE" id="PS50053"/>
    </source>
</evidence>
<dbReference type="Gene3D" id="3.10.20.90">
    <property type="entry name" value="Phosphatidylinositol 3-kinase Catalytic Subunit, Chain A, domain 1"/>
    <property type="match status" value="1"/>
</dbReference>
<proteinExistence type="predicted"/>
<accession>A0AA85J246</accession>
<dbReference type="AlphaFoldDB" id="A0AA85J246"/>
<dbReference type="PANTHER" id="PTHR46728:SF1">
    <property type="entry name" value="AN1-TYPE ZINC FINGER PROTEIN 4"/>
    <property type="match status" value="1"/>
</dbReference>
<evidence type="ECO:0000256" key="3">
    <source>
        <dbReference type="ARBA" id="ARBA00022833"/>
    </source>
</evidence>
<dbReference type="InterPro" id="IPR053061">
    <property type="entry name" value="AN1-type_zinc_finger"/>
</dbReference>
<feature type="coiled-coil region" evidence="5">
    <location>
        <begin position="576"/>
        <end position="603"/>
    </location>
</feature>
<protein>
    <recommendedName>
        <fullName evidence="11">AN1-type domain-containing protein</fullName>
    </recommendedName>
</protein>
<keyword evidence="5" id="KW-0175">Coiled coil</keyword>
<evidence type="ECO:0000313" key="9">
    <source>
        <dbReference type="Proteomes" id="UP000050795"/>
    </source>
</evidence>
<keyword evidence="1" id="KW-0479">Metal-binding</keyword>
<dbReference type="SMART" id="SM00154">
    <property type="entry name" value="ZnF_AN1"/>
    <property type="match status" value="1"/>
</dbReference>
<dbReference type="InterPro" id="IPR000626">
    <property type="entry name" value="Ubiquitin-like_dom"/>
</dbReference>
<name>A0AA85J246_TRIRE</name>
<dbReference type="PRINTS" id="PR00348">
    <property type="entry name" value="UBIQUITIN"/>
</dbReference>
<feature type="domain" description="Ubiquitin-like" evidence="7">
    <location>
        <begin position="3"/>
        <end position="78"/>
    </location>
</feature>
<dbReference type="GO" id="GO:0008270">
    <property type="term" value="F:zinc ion binding"/>
    <property type="evidence" value="ECO:0007669"/>
    <property type="project" value="UniProtKB-KW"/>
</dbReference>
<evidence type="ECO:0000256" key="1">
    <source>
        <dbReference type="ARBA" id="ARBA00022723"/>
    </source>
</evidence>
<dbReference type="InterPro" id="IPR029071">
    <property type="entry name" value="Ubiquitin-like_domsf"/>
</dbReference>
<evidence type="ECO:0000256" key="2">
    <source>
        <dbReference type="ARBA" id="ARBA00022771"/>
    </source>
</evidence>
<dbReference type="Gene3D" id="4.10.1110.10">
    <property type="entry name" value="AN1-like Zinc finger"/>
    <property type="match status" value="1"/>
</dbReference>
<feature type="region of interest" description="Disordered" evidence="6">
    <location>
        <begin position="190"/>
        <end position="247"/>
    </location>
</feature>
<organism evidence="9 10">
    <name type="scientific">Trichobilharzia regenti</name>
    <name type="common">Nasal bird schistosome</name>
    <dbReference type="NCBI Taxonomy" id="157069"/>
    <lineage>
        <taxon>Eukaryota</taxon>
        <taxon>Metazoa</taxon>
        <taxon>Spiralia</taxon>
        <taxon>Lophotrochozoa</taxon>
        <taxon>Platyhelminthes</taxon>
        <taxon>Trematoda</taxon>
        <taxon>Digenea</taxon>
        <taxon>Strigeidida</taxon>
        <taxon>Schistosomatoidea</taxon>
        <taxon>Schistosomatidae</taxon>
        <taxon>Trichobilharzia</taxon>
    </lineage>
</organism>
<feature type="region of interest" description="Disordered" evidence="6">
    <location>
        <begin position="613"/>
        <end position="639"/>
    </location>
</feature>
<evidence type="ECO:0000259" key="8">
    <source>
        <dbReference type="PROSITE" id="PS51039"/>
    </source>
</evidence>
<evidence type="ECO:0000256" key="6">
    <source>
        <dbReference type="SAM" id="MobiDB-lite"/>
    </source>
</evidence>
<keyword evidence="3" id="KW-0862">Zinc</keyword>
<dbReference type="PROSITE" id="PS51039">
    <property type="entry name" value="ZF_AN1"/>
    <property type="match status" value="1"/>
</dbReference>
<evidence type="ECO:0000256" key="4">
    <source>
        <dbReference type="PROSITE-ProRule" id="PRU00449"/>
    </source>
</evidence>
<feature type="compositionally biased region" description="Basic and acidic residues" evidence="6">
    <location>
        <begin position="630"/>
        <end position="639"/>
    </location>
</feature>
<dbReference type="SUPFAM" id="SSF118310">
    <property type="entry name" value="AN1-like Zinc finger"/>
    <property type="match status" value="1"/>
</dbReference>
<dbReference type="Pfam" id="PF01428">
    <property type="entry name" value="zf-AN1"/>
    <property type="match status" value="1"/>
</dbReference>
<dbReference type="PANTHER" id="PTHR46728">
    <property type="entry name" value="AN1-TYPE ZINC FINGER PROTEIN 4"/>
    <property type="match status" value="1"/>
</dbReference>
<dbReference type="InterPro" id="IPR000058">
    <property type="entry name" value="Znf_AN1"/>
</dbReference>
<dbReference type="Pfam" id="PF00240">
    <property type="entry name" value="ubiquitin"/>
    <property type="match status" value="1"/>
</dbReference>
<feature type="compositionally biased region" description="Polar residues" evidence="6">
    <location>
        <begin position="190"/>
        <end position="200"/>
    </location>
</feature>
<sequence>MLMDIFIETLTGLSFELHVSPAETIMSVKSKIQRAEGIPIIQQHLIWQNDELDDHRRLRDYSITQGSTLRLVLGLRGGPLNAHRIPPLRLAPIHLSQTALPRFPSRFGYTCSNGFMHPSILTPPMKPNSLQSQNTNSRGVCNPFLRKSERISQKADTERFKLSETKGDNLPIIDCAPKLEPIEVSANARLRNSATSSDSTLKTKESGIDPSTDFQISSVNTNTSIDPESNEHNSNSGNNTLQASEEAVSMAITSQDTIDAFSSIEATCSVTGCERSTPEVLTRTPDNSTLPIVCHNSEAKPYSFSPTHKEEFSDSPPLLSLVRSSEKYYPVFEAAELPSLCQLFETHDNSVLTSGKHSTAEISEGINTAKESDNENATDLIEVREFDLLDDGDSEKSKSTTATFLANLLAKVIPSQRRCTDYRGRLRYPCQGLSKAPPLLEEDEEQNSFANSGFFDGHWPDEDPDAFAANVFEADTDRDEDDGDDDDSKRSYSSVLEQDDNLAELEDHLLHHQQVEELYGSPLISSGYPPCSNYTFRGPLGVKQCDSRGNLDSVESGTTGLYGANHAAIFSWYRECSQLAEKVNNLKTEMKNVRIRRQGLHQNDKEIVCVTCEEGSPNEDQSSDAFEQGESSKEDDKNFFMDEDSPPLPPLVQRIVSDAWKACIESQTTRSPPEGIGNRIRQRRYATVTPPDVNFLIKTNNSQDKCSVTNDSTVPCVPDSEGIPRNLENNNPHSSPRLTGGYWSPSKNHASAYLNKELKQCCGSVKQSLLPSVDSLQCNKTLKPVTSHSLSPIVNCLSVLKVTADELKPHSSPPTFLPNLGNPASMGRLTTVNSSLFSKGENPAASNGYVNCDPKLSDSLSSHTVPSSKTEGFRPPSPNSTRCKRCALCLRKIGLANNYTCRCGRSFCSRHRYAEVHACPYDYKAEARRFLIESNPAITAPKFPKI</sequence>
<evidence type="ECO:0000313" key="10">
    <source>
        <dbReference type="WBParaSite" id="TREG1_11860.1"/>
    </source>
</evidence>
<reference evidence="9" key="1">
    <citation type="submission" date="2022-06" db="EMBL/GenBank/DDBJ databases">
        <authorList>
            <person name="Berger JAMES D."/>
            <person name="Berger JAMES D."/>
        </authorList>
    </citation>
    <scope>NUCLEOTIDE SEQUENCE [LARGE SCALE GENOMIC DNA]</scope>
</reference>
<keyword evidence="9" id="KW-1185">Reference proteome</keyword>
<dbReference type="CDD" id="cd01802">
    <property type="entry name" value="Ubl_ZFAND4"/>
    <property type="match status" value="1"/>
</dbReference>